<evidence type="ECO:0000256" key="4">
    <source>
        <dbReference type="ARBA" id="ARBA00022448"/>
    </source>
</evidence>
<keyword evidence="7 12" id="KW-0375">Hydrogen ion transport</keyword>
<evidence type="ECO:0000313" key="14">
    <source>
        <dbReference type="EMBL" id="QAX91402.1"/>
    </source>
</evidence>
<reference evidence="14" key="1">
    <citation type="submission" date="2017-11" db="EMBL/GenBank/DDBJ databases">
        <title>Complete mitochondrial genome of Puerulus angulatus.</title>
        <authorList>
            <person name="Tan M.H."/>
            <person name="Gan H.M."/>
            <person name="Lee Y.P."/>
            <person name="Austin C.M."/>
        </authorList>
    </citation>
    <scope>NUCLEOTIDE SEQUENCE</scope>
</reference>
<evidence type="ECO:0000256" key="10">
    <source>
        <dbReference type="ARBA" id="ARBA00023128"/>
    </source>
</evidence>
<keyword evidence="10 12" id="KW-0496">Mitochondrion</keyword>
<evidence type="ECO:0000256" key="6">
    <source>
        <dbReference type="ARBA" id="ARBA00022692"/>
    </source>
</evidence>
<accession>A0A411ATR1</accession>
<dbReference type="GO" id="GO:0045259">
    <property type="term" value="C:proton-transporting ATP synthase complex"/>
    <property type="evidence" value="ECO:0007669"/>
    <property type="project" value="UniProtKB-KW"/>
</dbReference>
<evidence type="ECO:0000256" key="12">
    <source>
        <dbReference type="RuleBase" id="RU003661"/>
    </source>
</evidence>
<dbReference type="GO" id="GO:0015078">
    <property type="term" value="F:proton transmembrane transporter activity"/>
    <property type="evidence" value="ECO:0007669"/>
    <property type="project" value="InterPro"/>
</dbReference>
<dbReference type="GeneID" id="39336891"/>
<comment type="subcellular location">
    <subcellularLocation>
        <location evidence="1 12">Mitochondrion membrane</location>
        <topology evidence="1 12">Single-pass membrane protein</topology>
    </subcellularLocation>
</comment>
<comment type="similarity">
    <text evidence="2 12">Belongs to the ATPase protein 8 family.</text>
</comment>
<proteinExistence type="inferred from homology"/>
<dbReference type="GO" id="GO:0031966">
    <property type="term" value="C:mitochondrial membrane"/>
    <property type="evidence" value="ECO:0007669"/>
    <property type="project" value="UniProtKB-SubCell"/>
</dbReference>
<evidence type="ECO:0000256" key="3">
    <source>
        <dbReference type="ARBA" id="ARBA00011291"/>
    </source>
</evidence>
<name>A0A411ATR1_9EUCA</name>
<evidence type="ECO:0000256" key="5">
    <source>
        <dbReference type="ARBA" id="ARBA00022547"/>
    </source>
</evidence>
<sequence>MPQMSPMLWLNLFALFLLSFFCFMILNYFILNPKKAPGTIEASLSKEKIWKW</sequence>
<keyword evidence="5 12" id="KW-0138">CF(0)</keyword>
<evidence type="ECO:0000256" key="1">
    <source>
        <dbReference type="ARBA" id="ARBA00004304"/>
    </source>
</evidence>
<evidence type="ECO:0000256" key="8">
    <source>
        <dbReference type="ARBA" id="ARBA00022989"/>
    </source>
</evidence>
<geneLocation type="mitochondrion" evidence="14"/>
<protein>
    <recommendedName>
        <fullName evidence="12">ATP synthase complex subunit 8</fullName>
    </recommendedName>
</protein>
<keyword evidence="4 12" id="KW-0813">Transport</keyword>
<evidence type="ECO:0000256" key="13">
    <source>
        <dbReference type="SAM" id="Phobius"/>
    </source>
</evidence>
<dbReference type="EMBL" id="MG551496">
    <property type="protein sequence ID" value="QAX91402.1"/>
    <property type="molecule type" value="Genomic_DNA"/>
</dbReference>
<evidence type="ECO:0000256" key="11">
    <source>
        <dbReference type="ARBA" id="ARBA00023136"/>
    </source>
</evidence>
<dbReference type="RefSeq" id="YP_009564039.1">
    <property type="nucleotide sequence ID" value="NC_041155.1"/>
</dbReference>
<evidence type="ECO:0000256" key="9">
    <source>
        <dbReference type="ARBA" id="ARBA00023065"/>
    </source>
</evidence>
<comment type="subunit">
    <text evidence="3">F-type ATPases have 2 components, CF(1) - the catalytic core - and CF(0) - the membrane proton channel.</text>
</comment>
<dbReference type="AlphaFoldDB" id="A0A411ATR1"/>
<keyword evidence="6 12" id="KW-0812">Transmembrane</keyword>
<gene>
    <name evidence="14" type="primary">atp8</name>
</gene>
<evidence type="ECO:0000256" key="2">
    <source>
        <dbReference type="ARBA" id="ARBA00008892"/>
    </source>
</evidence>
<evidence type="ECO:0000256" key="7">
    <source>
        <dbReference type="ARBA" id="ARBA00022781"/>
    </source>
</evidence>
<dbReference type="InterPro" id="IPR001421">
    <property type="entry name" value="ATP8_metazoa"/>
</dbReference>
<feature type="transmembrane region" description="Helical" evidence="13">
    <location>
        <begin position="12"/>
        <end position="31"/>
    </location>
</feature>
<dbReference type="GO" id="GO:0015986">
    <property type="term" value="P:proton motive force-driven ATP synthesis"/>
    <property type="evidence" value="ECO:0007669"/>
    <property type="project" value="InterPro"/>
</dbReference>
<dbReference type="Pfam" id="PF00895">
    <property type="entry name" value="ATP-synt_8"/>
    <property type="match status" value="1"/>
</dbReference>
<keyword evidence="11 13" id="KW-0472">Membrane</keyword>
<keyword evidence="9 12" id="KW-0406">Ion transport</keyword>
<keyword evidence="8 13" id="KW-1133">Transmembrane helix</keyword>
<organism evidence="14">
    <name type="scientific">Puerulus angulatus</name>
    <dbReference type="NCBI Taxonomy" id="198227"/>
    <lineage>
        <taxon>Eukaryota</taxon>
        <taxon>Metazoa</taxon>
        <taxon>Ecdysozoa</taxon>
        <taxon>Arthropoda</taxon>
        <taxon>Crustacea</taxon>
        <taxon>Multicrustacea</taxon>
        <taxon>Malacostraca</taxon>
        <taxon>Eumalacostraca</taxon>
        <taxon>Eucarida</taxon>
        <taxon>Decapoda</taxon>
        <taxon>Pleocyemata</taxon>
        <taxon>Achelata</taxon>
        <taxon>Palinuroidea</taxon>
        <taxon>Palinuridae</taxon>
        <taxon>Puerulus</taxon>
    </lineage>
</organism>